<gene>
    <name evidence="15" type="ORF">BD311DRAFT_671090</name>
</gene>
<dbReference type="Gene3D" id="1.10.630.10">
    <property type="entry name" value="Cytochrome P450"/>
    <property type="match status" value="1"/>
</dbReference>
<evidence type="ECO:0000256" key="14">
    <source>
        <dbReference type="RuleBase" id="RU000461"/>
    </source>
</evidence>
<evidence type="ECO:0000256" key="10">
    <source>
        <dbReference type="ARBA" id="ARBA00023004"/>
    </source>
</evidence>
<dbReference type="PRINTS" id="PR00463">
    <property type="entry name" value="EP450I"/>
</dbReference>
<evidence type="ECO:0000256" key="7">
    <source>
        <dbReference type="ARBA" id="ARBA00022723"/>
    </source>
</evidence>
<dbReference type="PANTHER" id="PTHR46300:SF7">
    <property type="entry name" value="P450, PUTATIVE (EUROFUNG)-RELATED"/>
    <property type="match status" value="1"/>
</dbReference>
<evidence type="ECO:0000256" key="8">
    <source>
        <dbReference type="ARBA" id="ARBA00022989"/>
    </source>
</evidence>
<dbReference type="GO" id="GO:0020037">
    <property type="term" value="F:heme binding"/>
    <property type="evidence" value="ECO:0007669"/>
    <property type="project" value="InterPro"/>
</dbReference>
<keyword evidence="5 13" id="KW-0349">Heme</keyword>
<keyword evidence="7 13" id="KW-0479">Metal-binding</keyword>
<dbReference type="OrthoDB" id="2789670at2759"/>
<dbReference type="AlphaFoldDB" id="A0A4Q9MG15"/>
<evidence type="ECO:0000256" key="3">
    <source>
        <dbReference type="ARBA" id="ARBA00005179"/>
    </source>
</evidence>
<evidence type="ECO:0000256" key="9">
    <source>
        <dbReference type="ARBA" id="ARBA00023002"/>
    </source>
</evidence>
<keyword evidence="10 13" id="KW-0408">Iron</keyword>
<dbReference type="InterPro" id="IPR017972">
    <property type="entry name" value="Cyt_P450_CS"/>
</dbReference>
<dbReference type="InterPro" id="IPR036396">
    <property type="entry name" value="Cyt_P450_sf"/>
</dbReference>
<evidence type="ECO:0000256" key="5">
    <source>
        <dbReference type="ARBA" id="ARBA00022617"/>
    </source>
</evidence>
<proteinExistence type="inferred from homology"/>
<keyword evidence="9 14" id="KW-0560">Oxidoreductase</keyword>
<dbReference type="GO" id="GO:0016705">
    <property type="term" value="F:oxidoreductase activity, acting on paired donors, with incorporation or reduction of molecular oxygen"/>
    <property type="evidence" value="ECO:0007669"/>
    <property type="project" value="InterPro"/>
</dbReference>
<dbReference type="InterPro" id="IPR050364">
    <property type="entry name" value="Cytochrome_P450_fung"/>
</dbReference>
<feature type="binding site" description="axial binding residue" evidence="13">
    <location>
        <position position="392"/>
    </location>
    <ligand>
        <name>heme</name>
        <dbReference type="ChEBI" id="CHEBI:30413"/>
    </ligand>
    <ligandPart>
        <name>Fe</name>
        <dbReference type="ChEBI" id="CHEBI:18248"/>
    </ligandPart>
</feature>
<dbReference type="InterPro" id="IPR001128">
    <property type="entry name" value="Cyt_P450"/>
</dbReference>
<evidence type="ECO:0000313" key="15">
    <source>
        <dbReference type="EMBL" id="TBU24761.1"/>
    </source>
</evidence>
<dbReference type="PANTHER" id="PTHR46300">
    <property type="entry name" value="P450, PUTATIVE (EUROFUNG)-RELATED-RELATED"/>
    <property type="match status" value="1"/>
</dbReference>
<evidence type="ECO:0000256" key="1">
    <source>
        <dbReference type="ARBA" id="ARBA00001971"/>
    </source>
</evidence>
<dbReference type="CDD" id="cd11065">
    <property type="entry name" value="CYP64-like"/>
    <property type="match status" value="1"/>
</dbReference>
<organism evidence="15">
    <name type="scientific">Dichomitus squalens</name>
    <dbReference type="NCBI Taxonomy" id="114155"/>
    <lineage>
        <taxon>Eukaryota</taxon>
        <taxon>Fungi</taxon>
        <taxon>Dikarya</taxon>
        <taxon>Basidiomycota</taxon>
        <taxon>Agaricomycotina</taxon>
        <taxon>Agaricomycetes</taxon>
        <taxon>Polyporales</taxon>
        <taxon>Polyporaceae</taxon>
        <taxon>Dichomitus</taxon>
    </lineage>
</organism>
<dbReference type="GO" id="GO:0016020">
    <property type="term" value="C:membrane"/>
    <property type="evidence" value="ECO:0007669"/>
    <property type="project" value="UniProtKB-SubCell"/>
</dbReference>
<keyword evidence="8" id="KW-1133">Transmembrane helix</keyword>
<evidence type="ECO:0000256" key="13">
    <source>
        <dbReference type="PIRSR" id="PIRSR602401-1"/>
    </source>
</evidence>
<protein>
    <submittedName>
        <fullName evidence="15">Cytochrome P450</fullName>
    </submittedName>
</protein>
<evidence type="ECO:0000256" key="11">
    <source>
        <dbReference type="ARBA" id="ARBA00023033"/>
    </source>
</evidence>
<keyword evidence="11 14" id="KW-0503">Monooxygenase</keyword>
<sequence length="471" mass="53273">MPKSYPWVAYRDLCAQYGDIVHLRSFGKSTVVLGSAEVVQEYLGKRAANTSDRDRSPMIELTGQSASFAQMPYGEKWRRHKRAFWQCFYPEAIVDYQPIQRASAHRFLERVLDDPSRLVKLIRFGFASSILKVAYGIKAKDETDPFISIVEAGHEGVVDGLPSGRFLVEYLPFLRHVQPWIPFSRSPKLWAKWQAAGRRMTETPYVFTKAQLEQGNASQSIIAKLISRLSQSEEMSPQDEETTMNVGMVAFEDHQVYSTLQSVFLAMSLYPDVLRKAHAELDAVVGPHRLPEFGDRSSLVYINAIIREAMRWHVVLPLGVPHATTEDDELNGYFIPAGTLLLPATWYAQLHNPAVFEDPDQFRPERFIRDGKLDLTVRDPTTFIFGYGRRICPGRYFGEAALFINVASALHVFDITPPLGADGKPIKVEYSMTDGFNSYPEDMRCTVRPRSAAAEALIRSYASEARATMDE</sequence>
<dbReference type="PRINTS" id="PR00385">
    <property type="entry name" value="P450"/>
</dbReference>
<dbReference type="PROSITE" id="PS00086">
    <property type="entry name" value="CYTOCHROME_P450"/>
    <property type="match status" value="1"/>
</dbReference>
<dbReference type="Pfam" id="PF00067">
    <property type="entry name" value="p450"/>
    <property type="match status" value="1"/>
</dbReference>
<dbReference type="GO" id="GO:0005506">
    <property type="term" value="F:iron ion binding"/>
    <property type="evidence" value="ECO:0007669"/>
    <property type="project" value="InterPro"/>
</dbReference>
<dbReference type="Proteomes" id="UP000292957">
    <property type="component" value="Unassembled WGS sequence"/>
</dbReference>
<comment type="cofactor">
    <cofactor evidence="1 13">
        <name>heme</name>
        <dbReference type="ChEBI" id="CHEBI:30413"/>
    </cofactor>
</comment>
<keyword evidence="12" id="KW-0472">Membrane</keyword>
<dbReference type="InterPro" id="IPR002401">
    <property type="entry name" value="Cyt_P450_E_grp-I"/>
</dbReference>
<evidence type="ECO:0000256" key="12">
    <source>
        <dbReference type="ARBA" id="ARBA00023136"/>
    </source>
</evidence>
<keyword evidence="6" id="KW-0812">Transmembrane</keyword>
<accession>A0A4Q9MG15</accession>
<dbReference type="EMBL" id="ML143473">
    <property type="protein sequence ID" value="TBU24761.1"/>
    <property type="molecule type" value="Genomic_DNA"/>
</dbReference>
<comment type="pathway">
    <text evidence="3">Secondary metabolite biosynthesis.</text>
</comment>
<comment type="similarity">
    <text evidence="4 14">Belongs to the cytochrome P450 family.</text>
</comment>
<dbReference type="SUPFAM" id="SSF48264">
    <property type="entry name" value="Cytochrome P450"/>
    <property type="match status" value="1"/>
</dbReference>
<evidence type="ECO:0000256" key="6">
    <source>
        <dbReference type="ARBA" id="ARBA00022692"/>
    </source>
</evidence>
<evidence type="ECO:0000256" key="2">
    <source>
        <dbReference type="ARBA" id="ARBA00004167"/>
    </source>
</evidence>
<reference evidence="15" key="1">
    <citation type="submission" date="2019-01" db="EMBL/GenBank/DDBJ databases">
        <title>Draft genome sequences of three monokaryotic isolates of the white-rot basidiomycete fungus Dichomitus squalens.</title>
        <authorList>
            <consortium name="DOE Joint Genome Institute"/>
            <person name="Lopez S.C."/>
            <person name="Andreopoulos B."/>
            <person name="Pangilinan J."/>
            <person name="Lipzen A."/>
            <person name="Riley R."/>
            <person name="Ahrendt S."/>
            <person name="Ng V."/>
            <person name="Barry K."/>
            <person name="Daum C."/>
            <person name="Grigoriev I.V."/>
            <person name="Hilden K.S."/>
            <person name="Makela M.R."/>
            <person name="de Vries R.P."/>
        </authorList>
    </citation>
    <scope>NUCLEOTIDE SEQUENCE [LARGE SCALE GENOMIC DNA]</scope>
    <source>
        <strain evidence="15">OM18370.1</strain>
    </source>
</reference>
<name>A0A4Q9MG15_9APHY</name>
<evidence type="ECO:0000256" key="4">
    <source>
        <dbReference type="ARBA" id="ARBA00010617"/>
    </source>
</evidence>
<comment type="subcellular location">
    <subcellularLocation>
        <location evidence="2">Membrane</location>
        <topology evidence="2">Single-pass membrane protein</topology>
    </subcellularLocation>
</comment>
<dbReference type="GO" id="GO:0004497">
    <property type="term" value="F:monooxygenase activity"/>
    <property type="evidence" value="ECO:0007669"/>
    <property type="project" value="UniProtKB-KW"/>
</dbReference>